<feature type="transmembrane region" description="Helical" evidence="1">
    <location>
        <begin position="195"/>
        <end position="215"/>
    </location>
</feature>
<feature type="transmembrane region" description="Helical" evidence="1">
    <location>
        <begin position="32"/>
        <end position="50"/>
    </location>
</feature>
<keyword evidence="1" id="KW-1133">Transmembrane helix</keyword>
<dbReference type="PANTHER" id="PTHR33133:SF39">
    <property type="entry name" value="ABC TRANSPORTER PERMEASE"/>
    <property type="match status" value="1"/>
</dbReference>
<keyword evidence="1" id="KW-0812">Transmembrane</keyword>
<reference evidence="2 3" key="1">
    <citation type="journal article" date="2017" name="Nat. Commun.">
        <title>Genome assembly with in vitro proximity ligation data and whole-genome triplication in lettuce.</title>
        <authorList>
            <person name="Reyes-Chin-Wo S."/>
            <person name="Wang Z."/>
            <person name="Yang X."/>
            <person name="Kozik A."/>
            <person name="Arikit S."/>
            <person name="Song C."/>
            <person name="Xia L."/>
            <person name="Froenicke L."/>
            <person name="Lavelle D.O."/>
            <person name="Truco M.J."/>
            <person name="Xia R."/>
            <person name="Zhu S."/>
            <person name="Xu C."/>
            <person name="Xu H."/>
            <person name="Xu X."/>
            <person name="Cox K."/>
            <person name="Korf I."/>
            <person name="Meyers B.C."/>
            <person name="Michelmore R.W."/>
        </authorList>
    </citation>
    <scope>NUCLEOTIDE SEQUENCE [LARGE SCALE GENOMIC DNA]</scope>
    <source>
        <strain evidence="3">cv. Salinas</strain>
        <tissue evidence="2">Seedlings</tissue>
    </source>
</reference>
<proteinExistence type="predicted"/>
<dbReference type="GO" id="GO:0016020">
    <property type="term" value="C:membrane"/>
    <property type="evidence" value="ECO:0000318"/>
    <property type="project" value="GO_Central"/>
</dbReference>
<feature type="transmembrane region" description="Helical" evidence="1">
    <location>
        <begin position="267"/>
        <end position="294"/>
    </location>
</feature>
<organism evidence="2 3">
    <name type="scientific">Lactuca sativa</name>
    <name type="common">Garden lettuce</name>
    <dbReference type="NCBI Taxonomy" id="4236"/>
    <lineage>
        <taxon>Eukaryota</taxon>
        <taxon>Viridiplantae</taxon>
        <taxon>Streptophyta</taxon>
        <taxon>Embryophyta</taxon>
        <taxon>Tracheophyta</taxon>
        <taxon>Spermatophyta</taxon>
        <taxon>Magnoliopsida</taxon>
        <taxon>eudicotyledons</taxon>
        <taxon>Gunneridae</taxon>
        <taxon>Pentapetalae</taxon>
        <taxon>asterids</taxon>
        <taxon>campanulids</taxon>
        <taxon>Asterales</taxon>
        <taxon>Asteraceae</taxon>
        <taxon>Cichorioideae</taxon>
        <taxon>Cichorieae</taxon>
        <taxon>Lactucinae</taxon>
        <taxon>Lactuca</taxon>
    </lineage>
</organism>
<sequence>MENKSIPQSQSSLGFYGIFRESIKITYRNTKLLLPILLFAFLSLSQLEFYQDYIQVPLLKGYMLEFAQNPRKHHILRRKLDIIAYRGALDDIFEVLFIKQLTIAFSSIIKLFFCVATVSSTYEAYTSKVLGLKDMFLKIRTSWKNALITGFCVFLTYSAIICVYLAAYGITNIVIANSWSYLISRAITISTPFCYLYVTSLLMLSMVVSVLEEGFGGFKAIGRSKELMKGNKIKASVLMVPFVIASSYFHHMIYYGISSDHRLRSTWLAIVIYCTNGLSCLLNLFMFVVYTVFYHERKTSLDQKEVKSLYRPIASGEA</sequence>
<gene>
    <name evidence="2" type="ORF">LSAT_V11C700363300</name>
</gene>
<protein>
    <submittedName>
        <fullName evidence="2">Uncharacterized protein</fullName>
    </submittedName>
</protein>
<dbReference type="Proteomes" id="UP000235145">
    <property type="component" value="Unassembled WGS sequence"/>
</dbReference>
<feature type="transmembrane region" description="Helical" evidence="1">
    <location>
        <begin position="146"/>
        <end position="175"/>
    </location>
</feature>
<accession>A0A9R1V4N8</accession>
<dbReference type="AlphaFoldDB" id="A0A9R1V4N8"/>
<evidence type="ECO:0000313" key="3">
    <source>
        <dbReference type="Proteomes" id="UP000235145"/>
    </source>
</evidence>
<dbReference type="PANTHER" id="PTHR33133">
    <property type="entry name" value="OS08G0107100 PROTEIN-RELATED"/>
    <property type="match status" value="1"/>
</dbReference>
<feature type="transmembrane region" description="Helical" evidence="1">
    <location>
        <begin position="103"/>
        <end position="125"/>
    </location>
</feature>
<keyword evidence="3" id="KW-1185">Reference proteome</keyword>
<evidence type="ECO:0000256" key="1">
    <source>
        <dbReference type="SAM" id="Phobius"/>
    </source>
</evidence>
<keyword evidence="1" id="KW-0472">Membrane</keyword>
<name>A0A9R1V4N8_LACSA</name>
<feature type="transmembrane region" description="Helical" evidence="1">
    <location>
        <begin position="235"/>
        <end position="255"/>
    </location>
</feature>
<comment type="caution">
    <text evidence="2">The sequence shown here is derived from an EMBL/GenBank/DDBJ whole genome shotgun (WGS) entry which is preliminary data.</text>
</comment>
<dbReference type="Gramene" id="rna-gnl|WGS:NBSK|LSAT_7X52601_mrna">
    <property type="protein sequence ID" value="cds-PLY75492.1"/>
    <property type="gene ID" value="gene-LSAT_7X52601"/>
</dbReference>
<evidence type="ECO:0000313" key="2">
    <source>
        <dbReference type="EMBL" id="KAJ0198203.1"/>
    </source>
</evidence>
<dbReference type="EMBL" id="NBSK02000007">
    <property type="protein sequence ID" value="KAJ0198203.1"/>
    <property type="molecule type" value="Genomic_DNA"/>
</dbReference>